<comment type="similarity">
    <text evidence="1">Belongs to the PTEN phosphatase protein family.</text>
</comment>
<dbReference type="InterPro" id="IPR006020">
    <property type="entry name" value="PTB/PI_dom"/>
</dbReference>
<comment type="caution">
    <text evidence="6">The sequence shown here is derived from an EMBL/GenBank/DDBJ whole genome shotgun (WGS) entry which is preliminary data.</text>
</comment>
<dbReference type="OrthoDB" id="6273691at2759"/>
<gene>
    <name evidence="6" type="ORF">EDS130_LOCUS5600</name>
</gene>
<dbReference type="InterPro" id="IPR033929">
    <property type="entry name" value="Tensin_PTB"/>
</dbReference>
<feature type="region of interest" description="Disordered" evidence="4">
    <location>
        <begin position="86"/>
        <end position="105"/>
    </location>
</feature>
<feature type="compositionally biased region" description="Polar residues" evidence="4">
    <location>
        <begin position="713"/>
        <end position="723"/>
    </location>
</feature>
<protein>
    <recommendedName>
        <fullName evidence="5">SH2 domain-containing protein</fullName>
    </recommendedName>
</protein>
<accession>A0A813TPA1</accession>
<feature type="region of interest" description="Disordered" evidence="4">
    <location>
        <begin position="699"/>
        <end position="728"/>
    </location>
</feature>
<evidence type="ECO:0000313" key="7">
    <source>
        <dbReference type="Proteomes" id="UP000663852"/>
    </source>
</evidence>
<dbReference type="Proteomes" id="UP000663852">
    <property type="component" value="Unassembled WGS sequence"/>
</dbReference>
<dbReference type="InterPro" id="IPR000980">
    <property type="entry name" value="SH2"/>
</dbReference>
<feature type="region of interest" description="Disordered" evidence="4">
    <location>
        <begin position="122"/>
        <end position="281"/>
    </location>
</feature>
<dbReference type="GO" id="GO:0005925">
    <property type="term" value="C:focal adhesion"/>
    <property type="evidence" value="ECO:0007669"/>
    <property type="project" value="TreeGrafter"/>
</dbReference>
<feature type="region of interest" description="Disordered" evidence="4">
    <location>
        <begin position="522"/>
        <end position="541"/>
    </location>
</feature>
<feature type="compositionally biased region" description="Low complexity" evidence="4">
    <location>
        <begin position="49"/>
        <end position="66"/>
    </location>
</feature>
<evidence type="ECO:0000256" key="2">
    <source>
        <dbReference type="ARBA" id="ARBA00022999"/>
    </source>
</evidence>
<feature type="domain" description="SH2" evidence="5">
    <location>
        <begin position="886"/>
        <end position="995"/>
    </location>
</feature>
<dbReference type="AlphaFoldDB" id="A0A813TPA1"/>
<dbReference type="Pfam" id="PF08416">
    <property type="entry name" value="PTB"/>
    <property type="match status" value="1"/>
</dbReference>
<proteinExistence type="inferred from homology"/>
<evidence type="ECO:0000256" key="1">
    <source>
        <dbReference type="ARBA" id="ARBA00007881"/>
    </source>
</evidence>
<feature type="compositionally biased region" description="Polar residues" evidence="4">
    <location>
        <begin position="179"/>
        <end position="222"/>
    </location>
</feature>
<evidence type="ECO:0000313" key="6">
    <source>
        <dbReference type="EMBL" id="CAF0815989.1"/>
    </source>
</evidence>
<dbReference type="SUPFAM" id="SSF50729">
    <property type="entry name" value="PH domain-like"/>
    <property type="match status" value="1"/>
</dbReference>
<feature type="compositionally biased region" description="Polar residues" evidence="4">
    <location>
        <begin position="834"/>
        <end position="852"/>
    </location>
</feature>
<evidence type="ECO:0000256" key="4">
    <source>
        <dbReference type="SAM" id="MobiDB-lite"/>
    </source>
</evidence>
<feature type="compositionally biased region" description="Polar residues" evidence="4">
    <location>
        <begin position="90"/>
        <end position="103"/>
    </location>
</feature>
<keyword evidence="2 3" id="KW-0727">SH2 domain</keyword>
<sequence length="1173" mass="130378">MYKNVQVNHSNNATNTTTTATPATLFSSSLSFSPSQATRTTTRLPVQITSTSPSSFSPSTSTVSPTFLPTSNIGVSKINDGGISLPISFNPPNETMSIPQSSKLRSDVDQLDDLVKDLLSEVNRPVGSSSSNRNNNSVNINVNNNNNTNTKYPTTSSSSSYSYHRRSDNDSNENNSNSKLPSSIRASSYTQASTLNNQKRNDFDANTVSGLIDGSSLSSNGVQREEQRSKTTREERIRIKRGVGSSSTNGVTDIPITSSSSVTTTTTTNKPTQKTASRDHLSIDEQLIDSLLESVQNTLRKRSQQQRTHQTAWATDIPIHHQNPMNNRRTYSSSAAYTDSIHRMDPTRVRFPIRLMRTDSPTSTLSSRRPYSRQDNRDGYTTTVTSASTTAIPTHFRATSEPPPDGPIELRRMDLVRSPSRTQLDTHPPLPPPEYYHYSRSTLPSGGLRVRGHDYSGYETDTGVVTSRGYGPRYYGGASSTLSMHEPPPPPVGPMHYPYYPPQQHPQQPMHFVRERHHDSYAGGTSGGTHRTMLRPDGYDTDTGLISSGRLRMTRTLPPRMAAIPETLVVNNRMVSSSNLNTVPTNLRGSAFLNESNGHTLRSRNEYMGGYETDSGMNIRQQSYNRRPVPIDIQYGDSGWVGKQSATMTRPVSQQQQQRFVDNSSQRYRSQDQLRSTSIPVFSQEASATISRLPEQHISVASKTQQQQQQQQKRTINPIPSSTHEARQQMETMRKDLTVLPNLFPGQVGLSNPPSNSRSQVPASPELKRKFSSGENTLQKTTRVQQIMNESMIPIVSNSSKPQVFSSTAHIIPTALHERLDNQTNMKPPATPTFPVTNQSYNQTRLGNGFSRNQEETSRRSSASSATETDVHRNGAYQAHNVSQFWYKEKMSREDAINLLKSKPAGTFLIRDSQGFPGSYGLAVKVETLPVGIQAKNGADPNAELVRHYLIERTPTGHVRLKGCQNEPDFVNLSALVYQHSITPLALPIKLLVPVADITEDYRVASNQQHDTSKKLSVKDLLEKGAACNVLYLNNVDVESLSGQMALNKALRATFDNADRLQATIVHFKVSSTGITLTDTKKKLFSRRHFPKEYVTYCGVDYETDRYWTHQMSDLEMLPRAKCFGFVSKKINGNNRSNQPENECHIFAEIDRTQPSTAIVNFVSKVMIGSVPV</sequence>
<feature type="compositionally biased region" description="Basic and acidic residues" evidence="4">
    <location>
        <begin position="223"/>
        <end position="237"/>
    </location>
</feature>
<dbReference type="EMBL" id="CAJNOJ010000015">
    <property type="protein sequence ID" value="CAF0815989.1"/>
    <property type="molecule type" value="Genomic_DNA"/>
</dbReference>
<feature type="compositionally biased region" description="Polar residues" evidence="4">
    <location>
        <begin position="749"/>
        <end position="762"/>
    </location>
</feature>
<name>A0A813TPA1_ADIRI</name>
<reference evidence="6" key="1">
    <citation type="submission" date="2021-02" db="EMBL/GenBank/DDBJ databases">
        <authorList>
            <person name="Nowell W R."/>
        </authorList>
    </citation>
    <scope>NUCLEOTIDE SEQUENCE</scope>
</reference>
<feature type="compositionally biased region" description="Low complexity" evidence="4">
    <location>
        <begin position="122"/>
        <end position="162"/>
    </location>
</feature>
<evidence type="ECO:0000259" key="5">
    <source>
        <dbReference type="PROSITE" id="PS50001"/>
    </source>
</evidence>
<feature type="compositionally biased region" description="Low complexity" evidence="4">
    <location>
        <begin position="257"/>
        <end position="268"/>
    </location>
</feature>
<dbReference type="PRINTS" id="PR00401">
    <property type="entry name" value="SH2DOMAIN"/>
</dbReference>
<dbReference type="PROSITE" id="PS50001">
    <property type="entry name" value="SH2"/>
    <property type="match status" value="1"/>
</dbReference>
<dbReference type="InterPro" id="IPR011993">
    <property type="entry name" value="PH-like_dom_sf"/>
</dbReference>
<dbReference type="SUPFAM" id="SSF55550">
    <property type="entry name" value="SH2 domain"/>
    <property type="match status" value="1"/>
</dbReference>
<dbReference type="InterPro" id="IPR051484">
    <property type="entry name" value="Tensin_PTEN_phosphatase"/>
</dbReference>
<dbReference type="Gene3D" id="2.30.29.30">
    <property type="entry name" value="Pleckstrin-homology domain (PH domain)/Phosphotyrosine-binding domain (PTB)"/>
    <property type="match status" value="1"/>
</dbReference>
<feature type="region of interest" description="Disordered" evidence="4">
    <location>
        <begin position="29"/>
        <end position="66"/>
    </location>
</feature>
<feature type="region of interest" description="Disordered" evidence="4">
    <location>
        <begin position="358"/>
        <end position="380"/>
    </location>
</feature>
<dbReference type="InterPro" id="IPR036860">
    <property type="entry name" value="SH2_dom_sf"/>
</dbReference>
<dbReference type="Pfam" id="PF00017">
    <property type="entry name" value="SH2"/>
    <property type="match status" value="1"/>
</dbReference>
<feature type="region of interest" description="Disordered" evidence="4">
    <location>
        <begin position="645"/>
        <end position="680"/>
    </location>
</feature>
<evidence type="ECO:0000256" key="3">
    <source>
        <dbReference type="PROSITE-ProRule" id="PRU00191"/>
    </source>
</evidence>
<dbReference type="SMART" id="SM00252">
    <property type="entry name" value="SH2"/>
    <property type="match status" value="1"/>
</dbReference>
<dbReference type="InterPro" id="IPR013625">
    <property type="entry name" value="PTB"/>
</dbReference>
<dbReference type="PANTHER" id="PTHR45734:SF10">
    <property type="entry name" value="BLISTERY, ISOFORM A"/>
    <property type="match status" value="1"/>
</dbReference>
<feature type="region of interest" description="Disordered" evidence="4">
    <location>
        <begin position="822"/>
        <end position="874"/>
    </location>
</feature>
<feature type="compositionally biased region" description="Polar residues" evidence="4">
    <location>
        <begin position="36"/>
        <end position="48"/>
    </location>
</feature>
<dbReference type="CDD" id="cd01213">
    <property type="entry name" value="PTB_tensin"/>
    <property type="match status" value="1"/>
</dbReference>
<dbReference type="SMART" id="SM00462">
    <property type="entry name" value="PTB"/>
    <property type="match status" value="1"/>
</dbReference>
<dbReference type="PANTHER" id="PTHR45734">
    <property type="entry name" value="TENSIN"/>
    <property type="match status" value="1"/>
</dbReference>
<dbReference type="Gene3D" id="3.30.505.10">
    <property type="entry name" value="SH2 domain"/>
    <property type="match status" value="1"/>
</dbReference>
<organism evidence="6 7">
    <name type="scientific">Adineta ricciae</name>
    <name type="common">Rotifer</name>
    <dbReference type="NCBI Taxonomy" id="249248"/>
    <lineage>
        <taxon>Eukaryota</taxon>
        <taxon>Metazoa</taxon>
        <taxon>Spiralia</taxon>
        <taxon>Gnathifera</taxon>
        <taxon>Rotifera</taxon>
        <taxon>Eurotatoria</taxon>
        <taxon>Bdelloidea</taxon>
        <taxon>Adinetida</taxon>
        <taxon>Adinetidae</taxon>
        <taxon>Adineta</taxon>
    </lineage>
</organism>
<feature type="compositionally biased region" description="Polar residues" evidence="4">
    <location>
        <begin position="359"/>
        <end position="369"/>
    </location>
</feature>
<feature type="region of interest" description="Disordered" evidence="4">
    <location>
        <begin position="745"/>
        <end position="779"/>
    </location>
</feature>